<evidence type="ECO:0000259" key="3">
    <source>
        <dbReference type="Pfam" id="PF14509"/>
    </source>
</evidence>
<evidence type="ECO:0000313" key="4">
    <source>
        <dbReference type="EMBL" id="MPM15818.1"/>
    </source>
</evidence>
<dbReference type="Pfam" id="PF14509">
    <property type="entry name" value="GH97_C"/>
    <property type="match status" value="1"/>
</dbReference>
<dbReference type="Gene3D" id="2.70.98.10">
    <property type="match status" value="1"/>
</dbReference>
<feature type="domain" description="Glycosyl-hydrolase 97 N-terminal" evidence="2">
    <location>
        <begin position="28"/>
        <end position="295"/>
    </location>
</feature>
<organism evidence="4">
    <name type="scientific">bioreactor metagenome</name>
    <dbReference type="NCBI Taxonomy" id="1076179"/>
    <lineage>
        <taxon>unclassified sequences</taxon>
        <taxon>metagenomes</taxon>
        <taxon>ecological metagenomes</taxon>
    </lineage>
</organism>
<protein>
    <submittedName>
        <fullName evidence="4">Glucan 1,4-alpha-glucosidase SusB</fullName>
        <ecNumber evidence="4">3.2.1.3</ecNumber>
    </submittedName>
</protein>
<evidence type="ECO:0000259" key="2">
    <source>
        <dbReference type="Pfam" id="PF14508"/>
    </source>
</evidence>
<dbReference type="GO" id="GO:0030246">
    <property type="term" value="F:carbohydrate binding"/>
    <property type="evidence" value="ECO:0007669"/>
    <property type="project" value="InterPro"/>
</dbReference>
<dbReference type="InterPro" id="IPR029483">
    <property type="entry name" value="GH97_C"/>
</dbReference>
<dbReference type="PANTHER" id="PTHR35803">
    <property type="entry name" value="GLUCAN 1,4-ALPHA-GLUCOSIDASE SUSB-RELATED"/>
    <property type="match status" value="1"/>
</dbReference>
<dbReference type="InterPro" id="IPR029486">
    <property type="entry name" value="GH97_N"/>
</dbReference>
<dbReference type="Pfam" id="PF10566">
    <property type="entry name" value="Glyco_hydro_97"/>
    <property type="match status" value="1"/>
</dbReference>
<dbReference type="GO" id="GO:0004339">
    <property type="term" value="F:glucan 1,4-alpha-glucosidase activity"/>
    <property type="evidence" value="ECO:0007669"/>
    <property type="project" value="UniProtKB-EC"/>
</dbReference>
<dbReference type="Pfam" id="PF14508">
    <property type="entry name" value="GH97_N"/>
    <property type="match status" value="1"/>
</dbReference>
<dbReference type="InterPro" id="IPR014718">
    <property type="entry name" value="GH-type_carb-bd"/>
</dbReference>
<dbReference type="InterPro" id="IPR017853">
    <property type="entry name" value="GH"/>
</dbReference>
<comment type="caution">
    <text evidence="4">The sequence shown here is derived from an EMBL/GenBank/DDBJ whole genome shotgun (WGS) entry which is preliminary data.</text>
</comment>
<reference evidence="4" key="1">
    <citation type="submission" date="2019-08" db="EMBL/GenBank/DDBJ databases">
        <authorList>
            <person name="Kucharzyk K."/>
            <person name="Murdoch R.W."/>
            <person name="Higgins S."/>
            <person name="Loffler F."/>
        </authorList>
    </citation>
    <scope>NUCLEOTIDE SEQUENCE</scope>
</reference>
<gene>
    <name evidence="4" type="primary">susB_3</name>
    <name evidence="4" type="ORF">SDC9_62190</name>
</gene>
<dbReference type="EMBL" id="VSSQ01002504">
    <property type="protein sequence ID" value="MPM15818.1"/>
    <property type="molecule type" value="Genomic_DNA"/>
</dbReference>
<evidence type="ECO:0000259" key="1">
    <source>
        <dbReference type="Pfam" id="PF10566"/>
    </source>
</evidence>
<dbReference type="InterPro" id="IPR019563">
    <property type="entry name" value="GH97_catalytic"/>
</dbReference>
<dbReference type="Gene3D" id="3.20.20.70">
    <property type="entry name" value="Aldolase class I"/>
    <property type="match status" value="1"/>
</dbReference>
<dbReference type="EC" id="3.2.1.3" evidence="4"/>
<dbReference type="PANTHER" id="PTHR35803:SF1">
    <property type="entry name" value="GLUCAN 1,4-ALPHA-GLUCOSIDASE SUSB"/>
    <property type="match status" value="1"/>
</dbReference>
<dbReference type="AlphaFoldDB" id="A0A644XJ36"/>
<feature type="domain" description="Glycosyl-hydrolase 97 C-terminal oligomerisation" evidence="3">
    <location>
        <begin position="603"/>
        <end position="704"/>
    </location>
</feature>
<name>A0A644XJ36_9ZZZZ</name>
<keyword evidence="4" id="KW-0378">Hydrolase</keyword>
<keyword evidence="4" id="KW-0326">Glycosidase</keyword>
<sequence>MKNNILLICFLSALIFTGCQSNKGDLSISSPDLKNKIEVNILNNGEVSYSVFHNEIKVIDTSRISFELQGGEPELRYFEVLNSVNSSYSERWEMPWGEQREVINSFNQILVELRETITPKRRLNIYFRAYDDGVAFRYEFLPQRGVDSLIIMEENTEFRFTGDHTAWWIPGDWDSYEHLYNTTRISAIDAMKHNNAPGLGFTNIMDNAVHTPVTMRSDDGIHISIHEAALIDYASMTLKVDTAALKFTSQLVGSERLGYKVKRALPFKTPWRYIQIAEKASELIESRLILNLNEPNKLGDVSWVKPMKYMGIWWEMHIDKGSWDYGMTLDEKTGKWIDTGQAHGKHAATTENAKRYIDFASKNGIKGLLIEGWNTGWERWTGFEEREGIFDFVTPYPDYDIDEVVRYAKERGVDIIMHHETSSAPRTYEQQMDAAYALMQRLGIGSVKSGYVGRIIPHGEHHHSQWMVNHYQRALEKAAEYKIAVNAHEPIKATGLRRTYPNAIAREGLRGQEFNAWSPDGGNPPEHISIVAFTRMLAGPIDFTPGVFDISLPTKPDNQINTTLAHQLALYVVIYSPIQMACDLPENYENQPAFQFIRDVGVDWEQTRVIDGEVGDYVVIAREERGTNNWFVGGVTDENAREVKVTFDFLEEGKTYNATIYRDSEKSHYKSNPTSIDIEMIELTKTSVLNLKMKEGGGFAISIKELILL</sequence>
<accession>A0A644XJ36</accession>
<dbReference type="InterPro" id="IPR013785">
    <property type="entry name" value="Aldolase_TIM"/>
</dbReference>
<dbReference type="SUPFAM" id="SSF51445">
    <property type="entry name" value="(Trans)glycosidases"/>
    <property type="match status" value="1"/>
</dbReference>
<proteinExistence type="predicted"/>
<feature type="domain" description="Glycosyl-hydrolase 97 catalytic" evidence="1">
    <location>
        <begin position="313"/>
        <end position="508"/>
    </location>
</feature>
<dbReference type="InterPro" id="IPR052720">
    <property type="entry name" value="Glycosyl_hydrolase_97"/>
</dbReference>
<dbReference type="PROSITE" id="PS51257">
    <property type="entry name" value="PROKAR_LIPOPROTEIN"/>
    <property type="match status" value="1"/>
</dbReference>